<dbReference type="Gramene" id="KVG54850">
    <property type="protein sequence ID" value="KVG54850"/>
    <property type="gene ID" value="Ccrd_026352"/>
</dbReference>
<evidence type="ECO:0008006" key="3">
    <source>
        <dbReference type="Google" id="ProtNLM"/>
    </source>
</evidence>
<proteinExistence type="predicted"/>
<accession>A0A103QSQ3</accession>
<gene>
    <name evidence="1" type="ORF">Ccrd_026352</name>
</gene>
<dbReference type="InterPro" id="IPR032675">
    <property type="entry name" value="LRR_dom_sf"/>
</dbReference>
<feature type="non-terminal residue" evidence="1">
    <location>
        <position position="601"/>
    </location>
</feature>
<organism evidence="1 2">
    <name type="scientific">Cynara cardunculus var. scolymus</name>
    <name type="common">Globe artichoke</name>
    <name type="synonym">Cynara scolymus</name>
    <dbReference type="NCBI Taxonomy" id="59895"/>
    <lineage>
        <taxon>Eukaryota</taxon>
        <taxon>Viridiplantae</taxon>
        <taxon>Streptophyta</taxon>
        <taxon>Embryophyta</taxon>
        <taxon>Tracheophyta</taxon>
        <taxon>Spermatophyta</taxon>
        <taxon>Magnoliopsida</taxon>
        <taxon>eudicotyledons</taxon>
        <taxon>Gunneridae</taxon>
        <taxon>Pentapetalae</taxon>
        <taxon>asterids</taxon>
        <taxon>campanulids</taxon>
        <taxon>Asterales</taxon>
        <taxon>Asteraceae</taxon>
        <taxon>Carduoideae</taxon>
        <taxon>Cardueae</taxon>
        <taxon>Carduinae</taxon>
        <taxon>Cynara</taxon>
    </lineage>
</organism>
<dbReference type="PANTHER" id="PTHR11017">
    <property type="entry name" value="LEUCINE-RICH REPEAT-CONTAINING PROTEIN"/>
    <property type="match status" value="1"/>
</dbReference>
<reference evidence="1 2" key="1">
    <citation type="journal article" date="2016" name="Sci. Rep.">
        <title>The genome sequence of the outbreeding globe artichoke constructed de novo incorporating a phase-aware low-pass sequencing strategy of F1 progeny.</title>
        <authorList>
            <person name="Scaglione D."/>
            <person name="Reyes-Chin-Wo S."/>
            <person name="Acquadro A."/>
            <person name="Froenicke L."/>
            <person name="Portis E."/>
            <person name="Beitel C."/>
            <person name="Tirone M."/>
            <person name="Mauro R."/>
            <person name="Lo Monaco A."/>
            <person name="Mauromicale G."/>
            <person name="Faccioli P."/>
            <person name="Cattivelli L."/>
            <person name="Rieseberg L."/>
            <person name="Michelmore R."/>
            <person name="Lanteri S."/>
        </authorList>
    </citation>
    <scope>NUCLEOTIDE SEQUENCE [LARGE SCALE GENOMIC DNA]</scope>
    <source>
        <strain evidence="1">2C</strain>
    </source>
</reference>
<dbReference type="Proteomes" id="UP000243975">
    <property type="component" value="Unassembled WGS sequence"/>
</dbReference>
<dbReference type="STRING" id="59895.A0A103QSQ3"/>
<evidence type="ECO:0000313" key="2">
    <source>
        <dbReference type="Proteomes" id="UP000243975"/>
    </source>
</evidence>
<evidence type="ECO:0000313" key="1">
    <source>
        <dbReference type="EMBL" id="KVG54850.1"/>
    </source>
</evidence>
<dbReference type="PANTHER" id="PTHR11017:SF313">
    <property type="entry name" value="TIR DOMAIN, P-LOOP CONTAINING NUCLEOSIDE TRIPHOSPHATE HYDROLASE"/>
    <property type="match status" value="1"/>
</dbReference>
<dbReference type="SUPFAM" id="SSF52058">
    <property type="entry name" value="L domain-like"/>
    <property type="match status" value="1"/>
</dbReference>
<protein>
    <recommendedName>
        <fullName evidence="3">Leucine-rich repeat-containing protein</fullName>
    </recommendedName>
</protein>
<keyword evidence="2" id="KW-1185">Reference proteome</keyword>
<dbReference type="AlphaFoldDB" id="A0A103QSQ3"/>
<dbReference type="GO" id="GO:0006952">
    <property type="term" value="P:defense response"/>
    <property type="evidence" value="ECO:0007669"/>
    <property type="project" value="InterPro"/>
</dbReference>
<name>A0A103QSQ3_CYNCS</name>
<dbReference type="OMA" id="DVTYESQ"/>
<comment type="caution">
    <text evidence="1">The sequence shown here is derived from an EMBL/GenBank/DDBJ whole genome shotgun (WGS) entry which is preliminary data.</text>
</comment>
<sequence length="601" mass="69449">VRQESPKKPWKRSRLWCHEESFNVLDKNKGSGKLKGLVLDMEMLEKEDIYESFELETNALSKMDNLMLLQLNFVKFNGSYKNFPKKLRWLCMHGFSLKSLPLDLPMENMVVLDMSYSNLESFDMSDGNPQQPGKRQKLSSSCSKGKQLLRSLKILNLSFCEQLQSLGGFSEFPALERLILSNCSSLIEVCESIEQCDGLDLIDLSYCNNVGKLLKTINKVKKVKILKLDGCNLGETMIEMGDDVEETLNCNNLGMNSQTSSSTIVEAIPRAFKSYLIYLPSSLVCLQLQDCKLSNESFPKDMSSLSMLKELYLDRNFFVSLPNWVRSLSRIEILGIGENDRLESLEHPPPTLKELRFDFDRDGEATFNREMSPVLLNYRVAAHDWENIEGIHKEEDMRDVEEKMVYEFGIFGTWYMGKEMPNWISDRMWKGTSISFTIPSSPCNIRGLNLFFVLTTDRWFFMYFVSIKISNITKMCTWIYDTSEGFKGSREGITYLSHWMFGKNEMEDGDQITISLSADHDGLFRRMECGVSLVYDEDEDKDDGLGYYKSWNHIIGGDLSPFQTTTPGEYYLQRFHFFGNKSFLCDYVDEHRRFTAFRPSK</sequence>
<dbReference type="Gene3D" id="3.80.10.10">
    <property type="entry name" value="Ribonuclease Inhibitor"/>
    <property type="match status" value="2"/>
</dbReference>
<dbReference type="InterPro" id="IPR044974">
    <property type="entry name" value="Disease_R_plants"/>
</dbReference>
<dbReference type="EMBL" id="LEKV01007980">
    <property type="protein sequence ID" value="KVG54850.1"/>
    <property type="molecule type" value="Genomic_DNA"/>
</dbReference>